<keyword evidence="2" id="KW-0229">DNA integration</keyword>
<keyword evidence="3 5" id="KW-0238">DNA-binding</keyword>
<dbReference type="AlphaFoldDB" id="A0A1F7UMG8"/>
<evidence type="ECO:0000313" key="9">
    <source>
        <dbReference type="Proteomes" id="UP000176603"/>
    </source>
</evidence>
<dbReference type="GO" id="GO:0006310">
    <property type="term" value="P:DNA recombination"/>
    <property type="evidence" value="ECO:0007669"/>
    <property type="project" value="UniProtKB-KW"/>
</dbReference>
<comment type="caution">
    <text evidence="8">The sequence shown here is derived from an EMBL/GenBank/DDBJ whole genome shotgun (WGS) entry which is preliminary data.</text>
</comment>
<evidence type="ECO:0000256" key="2">
    <source>
        <dbReference type="ARBA" id="ARBA00022908"/>
    </source>
</evidence>
<evidence type="ECO:0000256" key="5">
    <source>
        <dbReference type="PROSITE-ProRule" id="PRU01248"/>
    </source>
</evidence>
<accession>A0A1F7UMG8</accession>
<dbReference type="InterPro" id="IPR044068">
    <property type="entry name" value="CB"/>
</dbReference>
<evidence type="ECO:0000256" key="3">
    <source>
        <dbReference type="ARBA" id="ARBA00023125"/>
    </source>
</evidence>
<keyword evidence="4" id="KW-0233">DNA recombination</keyword>
<dbReference type="STRING" id="1802399.A3E39_03595"/>
<dbReference type="PROSITE" id="PS51900">
    <property type="entry name" value="CB"/>
    <property type="match status" value="1"/>
</dbReference>
<dbReference type="SUPFAM" id="SSF56349">
    <property type="entry name" value="DNA breaking-rejoining enzymes"/>
    <property type="match status" value="1"/>
</dbReference>
<dbReference type="InterPro" id="IPR004107">
    <property type="entry name" value="Integrase_SAM-like_N"/>
</dbReference>
<gene>
    <name evidence="8" type="ORF">A3E39_03595</name>
</gene>
<protein>
    <recommendedName>
        <fullName evidence="10">Integrase</fullName>
    </recommendedName>
</protein>
<comment type="similarity">
    <text evidence="1">Belongs to the 'phage' integrase family.</text>
</comment>
<dbReference type="InterPro" id="IPR010998">
    <property type="entry name" value="Integrase_recombinase_N"/>
</dbReference>
<evidence type="ECO:0000313" key="8">
    <source>
        <dbReference type="EMBL" id="OGL78887.1"/>
    </source>
</evidence>
<evidence type="ECO:0008006" key="10">
    <source>
        <dbReference type="Google" id="ProtNLM"/>
    </source>
</evidence>
<proteinExistence type="inferred from homology"/>
<dbReference type="GO" id="GO:0003677">
    <property type="term" value="F:DNA binding"/>
    <property type="evidence" value="ECO:0007669"/>
    <property type="project" value="UniProtKB-UniRule"/>
</dbReference>
<dbReference type="Proteomes" id="UP000176603">
    <property type="component" value="Unassembled WGS sequence"/>
</dbReference>
<dbReference type="InterPro" id="IPR002104">
    <property type="entry name" value="Integrase_catalytic"/>
</dbReference>
<dbReference type="EMBL" id="MGEH01000022">
    <property type="protein sequence ID" value="OGL78887.1"/>
    <property type="molecule type" value="Genomic_DNA"/>
</dbReference>
<dbReference type="InterPro" id="IPR011010">
    <property type="entry name" value="DNA_brk_join_enz"/>
</dbReference>
<dbReference type="Pfam" id="PF13495">
    <property type="entry name" value="Phage_int_SAM_4"/>
    <property type="match status" value="1"/>
</dbReference>
<evidence type="ECO:0000259" key="7">
    <source>
        <dbReference type="PROSITE" id="PS51900"/>
    </source>
</evidence>
<feature type="domain" description="Tyr recombinase" evidence="6">
    <location>
        <begin position="96"/>
        <end position="276"/>
    </location>
</feature>
<dbReference type="InterPro" id="IPR050090">
    <property type="entry name" value="Tyrosine_recombinase_XerCD"/>
</dbReference>
<dbReference type="Gene3D" id="1.10.443.10">
    <property type="entry name" value="Intergrase catalytic core"/>
    <property type="match status" value="1"/>
</dbReference>
<evidence type="ECO:0000259" key="6">
    <source>
        <dbReference type="PROSITE" id="PS51898"/>
    </source>
</evidence>
<sequence>MQALLDRTASELRQRNYSKRTLTSYLSALRAYFVHKGENLERSDEENIRDFLLKKQQAGSSSQTINVYLNAIKFFYREIMRVPHAIGVKFAKTSKRLPVVLSKREIERLLAALTNEKHRLLLALSYGAGLRVSEAVNLRVGDVDIHELVIHIKQSKGRRDRMTVVPETLSRGIEKLAAGKEMNEHLFQSERGGLLRLRSGQALTARAAQKIFEKALSVSGIQKDATFHSLRHSFATHLLENGTDVRYVQELLGHQNIRTTQIYTHVTNPILKRIRSPLGFIGVQTSVAPAESGNGV</sequence>
<feature type="domain" description="Core-binding (CB)" evidence="7">
    <location>
        <begin position="1"/>
        <end position="80"/>
    </location>
</feature>
<name>A0A1F7UMG8_9BACT</name>
<dbReference type="PANTHER" id="PTHR30349">
    <property type="entry name" value="PHAGE INTEGRASE-RELATED"/>
    <property type="match status" value="1"/>
</dbReference>
<dbReference type="Gene3D" id="1.10.150.130">
    <property type="match status" value="1"/>
</dbReference>
<dbReference type="InterPro" id="IPR013762">
    <property type="entry name" value="Integrase-like_cat_sf"/>
</dbReference>
<evidence type="ECO:0000256" key="4">
    <source>
        <dbReference type="ARBA" id="ARBA00023172"/>
    </source>
</evidence>
<evidence type="ECO:0000256" key="1">
    <source>
        <dbReference type="ARBA" id="ARBA00008857"/>
    </source>
</evidence>
<dbReference type="PROSITE" id="PS51898">
    <property type="entry name" value="TYR_RECOMBINASE"/>
    <property type="match status" value="1"/>
</dbReference>
<reference evidence="8 9" key="1">
    <citation type="journal article" date="2016" name="Nat. Commun.">
        <title>Thousands of microbial genomes shed light on interconnected biogeochemical processes in an aquifer system.</title>
        <authorList>
            <person name="Anantharaman K."/>
            <person name="Brown C.T."/>
            <person name="Hug L.A."/>
            <person name="Sharon I."/>
            <person name="Castelle C.J."/>
            <person name="Probst A.J."/>
            <person name="Thomas B.C."/>
            <person name="Singh A."/>
            <person name="Wilkins M.J."/>
            <person name="Karaoz U."/>
            <person name="Brodie E.L."/>
            <person name="Williams K.H."/>
            <person name="Hubbard S.S."/>
            <person name="Banfield J.F."/>
        </authorList>
    </citation>
    <scope>NUCLEOTIDE SEQUENCE [LARGE SCALE GENOMIC DNA]</scope>
</reference>
<organism evidence="8 9">
    <name type="scientific">Candidatus Uhrbacteria bacterium RIFCSPHIGHO2_12_FULL_60_25</name>
    <dbReference type="NCBI Taxonomy" id="1802399"/>
    <lineage>
        <taxon>Bacteria</taxon>
        <taxon>Candidatus Uhriibacteriota</taxon>
    </lineage>
</organism>
<dbReference type="Pfam" id="PF00589">
    <property type="entry name" value="Phage_integrase"/>
    <property type="match status" value="1"/>
</dbReference>
<dbReference type="GO" id="GO:0015074">
    <property type="term" value="P:DNA integration"/>
    <property type="evidence" value="ECO:0007669"/>
    <property type="project" value="UniProtKB-KW"/>
</dbReference>
<dbReference type="PANTHER" id="PTHR30349:SF64">
    <property type="entry name" value="PROPHAGE INTEGRASE INTD-RELATED"/>
    <property type="match status" value="1"/>
</dbReference>